<evidence type="ECO:0000313" key="3">
    <source>
        <dbReference type="EMBL" id="SFA57070.1"/>
    </source>
</evidence>
<dbReference type="OrthoDB" id="9811121at2"/>
<evidence type="ECO:0000313" key="4">
    <source>
        <dbReference type="Proteomes" id="UP000182054"/>
    </source>
</evidence>
<dbReference type="PANTHER" id="PTHR23088">
    <property type="entry name" value="NITRILASE-RELATED"/>
    <property type="match status" value="1"/>
</dbReference>
<accession>A0A1I0TZJ0</accession>
<dbReference type="InterPro" id="IPR003010">
    <property type="entry name" value="C-N_Hydrolase"/>
</dbReference>
<dbReference type="Proteomes" id="UP000182054">
    <property type="component" value="Unassembled WGS sequence"/>
</dbReference>
<protein>
    <submittedName>
        <fullName evidence="3">Predicted amidohydrolase</fullName>
    </submittedName>
</protein>
<dbReference type="CDD" id="cd07581">
    <property type="entry name" value="nitrilase_3"/>
    <property type="match status" value="1"/>
</dbReference>
<feature type="domain" description="CN hydrolase" evidence="2">
    <location>
        <begin position="1"/>
        <end position="254"/>
    </location>
</feature>
<dbReference type="PROSITE" id="PS01227">
    <property type="entry name" value="UPF0012"/>
    <property type="match status" value="1"/>
</dbReference>
<gene>
    <name evidence="3" type="ORF">SAMN05444374_11167</name>
</gene>
<dbReference type="RefSeq" id="WP_068365302.1">
    <property type="nucleotide sequence ID" value="NZ_FOJN01000011.1"/>
</dbReference>
<evidence type="ECO:0000256" key="1">
    <source>
        <dbReference type="ARBA" id="ARBA00010613"/>
    </source>
</evidence>
<dbReference type="AlphaFoldDB" id="A0A1I0TZJ0"/>
<dbReference type="InterPro" id="IPR036526">
    <property type="entry name" value="C-N_Hydrolase_sf"/>
</dbReference>
<dbReference type="InterPro" id="IPR001110">
    <property type="entry name" value="UPF0012_CS"/>
</dbReference>
<dbReference type="EMBL" id="FOJN01000011">
    <property type="protein sequence ID" value="SFA57070.1"/>
    <property type="molecule type" value="Genomic_DNA"/>
</dbReference>
<dbReference type="PANTHER" id="PTHR23088:SF27">
    <property type="entry name" value="DEAMINATED GLUTATHIONE AMIDASE"/>
    <property type="match status" value="1"/>
</dbReference>
<dbReference type="Pfam" id="PF00795">
    <property type="entry name" value="CN_hydrolase"/>
    <property type="match status" value="1"/>
</dbReference>
<sequence length="272" mass="28256">MKIRLAQVTTSRDPKENLDIVRDAVRSAADAGARLCVLPEATMRRFGGSIVDVAEPLDGPWASAVRAAADEAGITVVAGMFTPAADHGDGESGAAERVRNTLLITGGGVEASYDKIHLFDAFGFAESDTVAPGSDPVVVDVDGVGVGFATCYDIRFPGLFQTLADRGAQLIVVPASWGRGPGKVDQWTLLARARALDSTTFVAACGQADPAASGIEITGTAPVGIGHSMVVSPTGEILDELTDAPGELTIDLDVTDLEAVRRNLPVLANRVF</sequence>
<evidence type="ECO:0000259" key="2">
    <source>
        <dbReference type="PROSITE" id="PS50263"/>
    </source>
</evidence>
<comment type="similarity">
    <text evidence="1">Belongs to the carbon-nitrogen hydrolase superfamily. NIT1/NIT2 family.</text>
</comment>
<keyword evidence="3" id="KW-0378">Hydrolase</keyword>
<name>A0A1I0TZJ0_9NOCA</name>
<dbReference type="Gene3D" id="3.60.110.10">
    <property type="entry name" value="Carbon-nitrogen hydrolase"/>
    <property type="match status" value="1"/>
</dbReference>
<organism evidence="3 4">
    <name type="scientific">Rhodococcoides kroppenstedtii</name>
    <dbReference type="NCBI Taxonomy" id="293050"/>
    <lineage>
        <taxon>Bacteria</taxon>
        <taxon>Bacillati</taxon>
        <taxon>Actinomycetota</taxon>
        <taxon>Actinomycetes</taxon>
        <taxon>Mycobacteriales</taxon>
        <taxon>Nocardiaceae</taxon>
        <taxon>Rhodococcoides</taxon>
    </lineage>
</organism>
<proteinExistence type="inferred from homology"/>
<dbReference type="PROSITE" id="PS50263">
    <property type="entry name" value="CN_HYDROLASE"/>
    <property type="match status" value="1"/>
</dbReference>
<dbReference type="GO" id="GO:0016787">
    <property type="term" value="F:hydrolase activity"/>
    <property type="evidence" value="ECO:0007669"/>
    <property type="project" value="UniProtKB-KW"/>
</dbReference>
<dbReference type="GeneID" id="85486642"/>
<reference evidence="3 4" key="1">
    <citation type="submission" date="2016-10" db="EMBL/GenBank/DDBJ databases">
        <authorList>
            <person name="de Groot N.N."/>
        </authorList>
    </citation>
    <scope>NUCLEOTIDE SEQUENCE [LARGE SCALE GENOMIC DNA]</scope>
    <source>
        <strain evidence="3 4">DSM 44908</strain>
    </source>
</reference>
<dbReference type="SUPFAM" id="SSF56317">
    <property type="entry name" value="Carbon-nitrogen hydrolase"/>
    <property type="match status" value="1"/>
</dbReference>